<accession>A0ABD6E3F2</accession>
<proteinExistence type="predicted"/>
<dbReference type="Proteomes" id="UP001608902">
    <property type="component" value="Unassembled WGS sequence"/>
</dbReference>
<keyword evidence="2" id="KW-1185">Reference proteome</keyword>
<gene>
    <name evidence="1" type="ORF">AB6A40_001108</name>
</gene>
<reference evidence="1 2" key="1">
    <citation type="submission" date="2024-08" db="EMBL/GenBank/DDBJ databases">
        <title>Gnathostoma spinigerum genome.</title>
        <authorList>
            <person name="Gonzalez-Bertolin B."/>
            <person name="Monzon S."/>
            <person name="Zaballos A."/>
            <person name="Jimenez P."/>
            <person name="Dekumyoy P."/>
            <person name="Varona S."/>
            <person name="Cuesta I."/>
            <person name="Sumanam S."/>
            <person name="Adisakwattana P."/>
            <person name="Gasser R.B."/>
            <person name="Hernandez-Gonzalez A."/>
            <person name="Young N.D."/>
            <person name="Perteguer M.J."/>
        </authorList>
    </citation>
    <scope>NUCLEOTIDE SEQUENCE [LARGE SCALE GENOMIC DNA]</scope>
    <source>
        <strain evidence="1">AL3</strain>
        <tissue evidence="1">Liver</tissue>
    </source>
</reference>
<comment type="caution">
    <text evidence="1">The sequence shown here is derived from an EMBL/GenBank/DDBJ whole genome shotgun (WGS) entry which is preliminary data.</text>
</comment>
<organism evidence="1 2">
    <name type="scientific">Gnathostoma spinigerum</name>
    <dbReference type="NCBI Taxonomy" id="75299"/>
    <lineage>
        <taxon>Eukaryota</taxon>
        <taxon>Metazoa</taxon>
        <taxon>Ecdysozoa</taxon>
        <taxon>Nematoda</taxon>
        <taxon>Chromadorea</taxon>
        <taxon>Rhabditida</taxon>
        <taxon>Spirurina</taxon>
        <taxon>Gnathostomatomorpha</taxon>
        <taxon>Gnathostomatoidea</taxon>
        <taxon>Gnathostomatidae</taxon>
        <taxon>Gnathostoma</taxon>
    </lineage>
</organism>
<evidence type="ECO:0000313" key="1">
    <source>
        <dbReference type="EMBL" id="MFH4974399.1"/>
    </source>
</evidence>
<dbReference type="AlphaFoldDB" id="A0ABD6E3F2"/>
<name>A0ABD6E3F2_9BILA</name>
<protein>
    <submittedName>
        <fullName evidence="1">Uncharacterized protein</fullName>
    </submittedName>
</protein>
<dbReference type="EMBL" id="JBGFUD010000372">
    <property type="protein sequence ID" value="MFH4974399.1"/>
    <property type="molecule type" value="Genomic_DNA"/>
</dbReference>
<evidence type="ECO:0000313" key="2">
    <source>
        <dbReference type="Proteomes" id="UP001608902"/>
    </source>
</evidence>
<sequence>MEEDSKRFDKLTLENGTRRGVTFHELRNGHDFKVKGHLTTITASASLRWHISGDERYKYSYGRVSFGRNAG</sequence>